<gene>
    <name evidence="2" type="ORF">KZZ10_09980</name>
</gene>
<dbReference type="EMBL" id="JAHXRI010000007">
    <property type="protein sequence ID" value="MBZ1350972.1"/>
    <property type="molecule type" value="Genomic_DNA"/>
</dbReference>
<reference evidence="2" key="1">
    <citation type="submission" date="2021-07" db="EMBL/GenBank/DDBJ databases">
        <title>New genus and species of the family Alcaligenaceae.</title>
        <authorList>
            <person name="Hahn M.W."/>
        </authorList>
    </citation>
    <scope>NUCLEOTIDE SEQUENCE</scope>
    <source>
        <strain evidence="2">LF4-65</strain>
    </source>
</reference>
<evidence type="ECO:0000256" key="1">
    <source>
        <dbReference type="ARBA" id="ARBA00006987"/>
    </source>
</evidence>
<dbReference type="InterPro" id="IPR005064">
    <property type="entry name" value="BUG"/>
</dbReference>
<dbReference type="AlphaFoldDB" id="A0A953N8R4"/>
<dbReference type="SUPFAM" id="SSF53850">
    <property type="entry name" value="Periplasmic binding protein-like II"/>
    <property type="match status" value="1"/>
</dbReference>
<dbReference type="PIRSF" id="PIRSF017082">
    <property type="entry name" value="YflP"/>
    <property type="match status" value="1"/>
</dbReference>
<organism evidence="2 3">
    <name type="scientific">Zwartia hollandica</name>
    <dbReference type="NCBI Taxonomy" id="324606"/>
    <lineage>
        <taxon>Bacteria</taxon>
        <taxon>Pseudomonadati</taxon>
        <taxon>Pseudomonadota</taxon>
        <taxon>Betaproteobacteria</taxon>
        <taxon>Burkholderiales</taxon>
        <taxon>Alcaligenaceae</taxon>
        <taxon>Zwartia</taxon>
    </lineage>
</organism>
<proteinExistence type="inferred from homology"/>
<dbReference type="PANTHER" id="PTHR42928">
    <property type="entry name" value="TRICARBOXYLATE-BINDING PROTEIN"/>
    <property type="match status" value="1"/>
</dbReference>
<sequence>MLLAGALSVVGMQGAWAQAGFPDKPISIHVGFPPGTSTDSIARILGEKMSKDLGQPIIVRNKPGVGGTLAPAEVAKAKPDGYNLLLSATAPMNTAAHLFKSLPYDPLKDFVPIGQTSWLPMMLVTNKTKGLDTFEKFVAYARANPEKLTYASIGNGTTSHLVMLMLLTKANIKMVHVPYQGSSQSQADVIGGNVDATFDTMVTVHPHYKSGRLNALAVSTNRRAEMDPAIPTLEEKGIKDFNLGAWIGMFAPKGTPQPVVEKIHAALNRALQDPETSKKLVALGSEVVVSPTSADFGVFVKQNYDLWGELVKISGIERQ</sequence>
<comment type="similarity">
    <text evidence="1">Belongs to the UPF0065 (bug) family.</text>
</comment>
<evidence type="ECO:0000313" key="3">
    <source>
        <dbReference type="Proteomes" id="UP000739565"/>
    </source>
</evidence>
<dbReference type="Pfam" id="PF03401">
    <property type="entry name" value="TctC"/>
    <property type="match status" value="1"/>
</dbReference>
<dbReference type="PANTHER" id="PTHR42928:SF5">
    <property type="entry name" value="BLR1237 PROTEIN"/>
    <property type="match status" value="1"/>
</dbReference>
<dbReference type="Gene3D" id="3.40.190.10">
    <property type="entry name" value="Periplasmic binding protein-like II"/>
    <property type="match status" value="1"/>
</dbReference>
<dbReference type="Gene3D" id="3.40.190.150">
    <property type="entry name" value="Bordetella uptake gene, domain 1"/>
    <property type="match status" value="1"/>
</dbReference>
<dbReference type="CDD" id="cd13578">
    <property type="entry name" value="PBP2_Bug27"/>
    <property type="match status" value="1"/>
</dbReference>
<comment type="caution">
    <text evidence="2">The sequence shown here is derived from an EMBL/GenBank/DDBJ whole genome shotgun (WGS) entry which is preliminary data.</text>
</comment>
<dbReference type="Proteomes" id="UP000739565">
    <property type="component" value="Unassembled WGS sequence"/>
</dbReference>
<name>A0A953N8R4_9BURK</name>
<evidence type="ECO:0000313" key="2">
    <source>
        <dbReference type="EMBL" id="MBZ1350972.1"/>
    </source>
</evidence>
<protein>
    <submittedName>
        <fullName evidence="2">Tripartite tricarboxylate transporter substrate binding protein</fullName>
    </submittedName>
</protein>
<accession>A0A953N8R4</accession>
<dbReference type="InterPro" id="IPR042100">
    <property type="entry name" value="Bug_dom1"/>
</dbReference>
<keyword evidence="3" id="KW-1185">Reference proteome</keyword>